<dbReference type="EMBL" id="JAAIUW010000008">
    <property type="protein sequence ID" value="KAF7822174.1"/>
    <property type="molecule type" value="Genomic_DNA"/>
</dbReference>
<dbReference type="AlphaFoldDB" id="A0A834TJC4"/>
<sequence>MMLKHLAAYSIHKEKKKESVFTQKWVGQQLRRAPPLTGFLLQATLNKAPKLRRCRGRQARRVAETDCAHQGRPVGRLDVAVYDLVRVEGPGIHVLHDDRHVAGGFLEEGVAADDVRRVRPAVDVHLAADLAADDRVGVAVDDLEGVDGGGALVADLVDGAAVAVAEDLELLEYRREEIGEESEKGEGIIGVGVDEDEKEKESDDG</sequence>
<evidence type="ECO:0000256" key="1">
    <source>
        <dbReference type="SAM" id="MobiDB-lite"/>
    </source>
</evidence>
<evidence type="ECO:0000313" key="2">
    <source>
        <dbReference type="EMBL" id="KAF7822174.1"/>
    </source>
</evidence>
<protein>
    <submittedName>
        <fullName evidence="2">Uncharacterized protein</fullName>
    </submittedName>
</protein>
<reference evidence="2" key="1">
    <citation type="submission" date="2020-09" db="EMBL/GenBank/DDBJ databases">
        <title>Genome-Enabled Discovery of Anthraquinone Biosynthesis in Senna tora.</title>
        <authorList>
            <person name="Kang S.-H."/>
            <person name="Pandey R.P."/>
            <person name="Lee C.-M."/>
            <person name="Sim J.-S."/>
            <person name="Jeong J.-T."/>
            <person name="Choi B.-S."/>
            <person name="Jung M."/>
            <person name="Ginzburg D."/>
            <person name="Zhao K."/>
            <person name="Won S.Y."/>
            <person name="Oh T.-J."/>
            <person name="Yu Y."/>
            <person name="Kim N.-H."/>
            <person name="Lee O.R."/>
            <person name="Lee T.-H."/>
            <person name="Bashyal P."/>
            <person name="Kim T.-S."/>
            <person name="Lee W.-H."/>
            <person name="Kawkins C."/>
            <person name="Kim C.-K."/>
            <person name="Kim J.S."/>
            <person name="Ahn B.O."/>
            <person name="Rhee S.Y."/>
            <person name="Sohng J.K."/>
        </authorList>
    </citation>
    <scope>NUCLEOTIDE SEQUENCE</scope>
    <source>
        <tissue evidence="2">Leaf</tissue>
    </source>
</reference>
<evidence type="ECO:0000313" key="3">
    <source>
        <dbReference type="Proteomes" id="UP000634136"/>
    </source>
</evidence>
<feature type="compositionally biased region" description="Acidic residues" evidence="1">
    <location>
        <begin position="193"/>
        <end position="205"/>
    </location>
</feature>
<feature type="region of interest" description="Disordered" evidence="1">
    <location>
        <begin position="179"/>
        <end position="205"/>
    </location>
</feature>
<organism evidence="2 3">
    <name type="scientific">Senna tora</name>
    <dbReference type="NCBI Taxonomy" id="362788"/>
    <lineage>
        <taxon>Eukaryota</taxon>
        <taxon>Viridiplantae</taxon>
        <taxon>Streptophyta</taxon>
        <taxon>Embryophyta</taxon>
        <taxon>Tracheophyta</taxon>
        <taxon>Spermatophyta</taxon>
        <taxon>Magnoliopsida</taxon>
        <taxon>eudicotyledons</taxon>
        <taxon>Gunneridae</taxon>
        <taxon>Pentapetalae</taxon>
        <taxon>rosids</taxon>
        <taxon>fabids</taxon>
        <taxon>Fabales</taxon>
        <taxon>Fabaceae</taxon>
        <taxon>Caesalpinioideae</taxon>
        <taxon>Cassia clade</taxon>
        <taxon>Senna</taxon>
    </lineage>
</organism>
<keyword evidence="3" id="KW-1185">Reference proteome</keyword>
<dbReference type="Proteomes" id="UP000634136">
    <property type="component" value="Unassembled WGS sequence"/>
</dbReference>
<gene>
    <name evidence="2" type="ORF">G2W53_027629</name>
</gene>
<comment type="caution">
    <text evidence="2">The sequence shown here is derived from an EMBL/GenBank/DDBJ whole genome shotgun (WGS) entry which is preliminary data.</text>
</comment>
<name>A0A834TJC4_9FABA</name>
<proteinExistence type="predicted"/>
<accession>A0A834TJC4</accession>